<name>A0AAD4KNQ7_9EURO</name>
<dbReference type="Proteomes" id="UP001201262">
    <property type="component" value="Unassembled WGS sequence"/>
</dbReference>
<feature type="compositionally biased region" description="Polar residues" evidence="1">
    <location>
        <begin position="56"/>
        <end position="67"/>
    </location>
</feature>
<evidence type="ECO:0000256" key="1">
    <source>
        <dbReference type="SAM" id="MobiDB-lite"/>
    </source>
</evidence>
<dbReference type="RefSeq" id="XP_046070819.1">
    <property type="nucleotide sequence ID" value="XM_046209890.1"/>
</dbReference>
<gene>
    <name evidence="2" type="ORF">BGW36DRAFT_205717</name>
</gene>
<dbReference type="EMBL" id="JAJTJA010000008">
    <property type="protein sequence ID" value="KAH8695677.1"/>
    <property type="molecule type" value="Genomic_DNA"/>
</dbReference>
<dbReference type="GeneID" id="70240177"/>
<comment type="caution">
    <text evidence="2">The sequence shown here is derived from an EMBL/GenBank/DDBJ whole genome shotgun (WGS) entry which is preliminary data.</text>
</comment>
<protein>
    <submittedName>
        <fullName evidence="2">Uncharacterized protein</fullName>
    </submittedName>
</protein>
<evidence type="ECO:0000313" key="3">
    <source>
        <dbReference type="Proteomes" id="UP001201262"/>
    </source>
</evidence>
<accession>A0AAD4KNQ7</accession>
<sequence length="122" mass="13569">MEDHHASPLYARCLHAITEFPFRVATPPVPTGACGAPHRHPTSIPRVPSSRETLRDQSSTTTSNNPRSIPHGLNNPEGCLCLIIIPASRFTEGCPPFSKSALARPIPTRLNRHRHHFHRPTY</sequence>
<organism evidence="2 3">
    <name type="scientific">Talaromyces proteolyticus</name>
    <dbReference type="NCBI Taxonomy" id="1131652"/>
    <lineage>
        <taxon>Eukaryota</taxon>
        <taxon>Fungi</taxon>
        <taxon>Dikarya</taxon>
        <taxon>Ascomycota</taxon>
        <taxon>Pezizomycotina</taxon>
        <taxon>Eurotiomycetes</taxon>
        <taxon>Eurotiomycetidae</taxon>
        <taxon>Eurotiales</taxon>
        <taxon>Trichocomaceae</taxon>
        <taxon>Talaromyces</taxon>
        <taxon>Talaromyces sect. Bacilispori</taxon>
    </lineage>
</organism>
<proteinExistence type="predicted"/>
<dbReference type="AlphaFoldDB" id="A0AAD4KNQ7"/>
<reference evidence="2" key="1">
    <citation type="submission" date="2021-12" db="EMBL/GenBank/DDBJ databases">
        <title>Convergent genome expansion in fungi linked to evolution of root-endophyte symbiosis.</title>
        <authorList>
            <consortium name="DOE Joint Genome Institute"/>
            <person name="Ke Y.-H."/>
            <person name="Bonito G."/>
            <person name="Liao H.-L."/>
            <person name="Looney B."/>
            <person name="Rojas-Flechas A."/>
            <person name="Nash J."/>
            <person name="Hameed K."/>
            <person name="Schadt C."/>
            <person name="Martin F."/>
            <person name="Crous P.W."/>
            <person name="Miettinen O."/>
            <person name="Magnuson J.K."/>
            <person name="Labbe J."/>
            <person name="Jacobson D."/>
            <person name="Doktycz M.J."/>
            <person name="Veneault-Fourrey C."/>
            <person name="Kuo A."/>
            <person name="Mondo S."/>
            <person name="Calhoun S."/>
            <person name="Riley R."/>
            <person name="Ohm R."/>
            <person name="LaButti K."/>
            <person name="Andreopoulos B."/>
            <person name="Pangilinan J."/>
            <person name="Nolan M."/>
            <person name="Tritt A."/>
            <person name="Clum A."/>
            <person name="Lipzen A."/>
            <person name="Daum C."/>
            <person name="Barry K."/>
            <person name="Grigoriev I.V."/>
            <person name="Vilgalys R."/>
        </authorList>
    </citation>
    <scope>NUCLEOTIDE SEQUENCE</scope>
    <source>
        <strain evidence="2">PMI_201</strain>
    </source>
</reference>
<evidence type="ECO:0000313" key="2">
    <source>
        <dbReference type="EMBL" id="KAH8695677.1"/>
    </source>
</evidence>
<keyword evidence="3" id="KW-1185">Reference proteome</keyword>
<feature type="region of interest" description="Disordered" evidence="1">
    <location>
        <begin position="28"/>
        <end position="74"/>
    </location>
</feature>